<evidence type="ECO:0000256" key="6">
    <source>
        <dbReference type="ARBA" id="ARBA00023242"/>
    </source>
</evidence>
<gene>
    <name evidence="9" type="ORF">C2845_PM05G07960</name>
</gene>
<evidence type="ECO:0000313" key="9">
    <source>
        <dbReference type="EMBL" id="RLN30557.1"/>
    </source>
</evidence>
<keyword evidence="10" id="KW-1185">Reference proteome</keyword>
<protein>
    <recommendedName>
        <fullName evidence="8">RWP-RK domain-containing protein</fullName>
    </recommendedName>
</protein>
<feature type="domain" description="RWP-RK" evidence="8">
    <location>
        <begin position="284"/>
        <end position="345"/>
    </location>
</feature>
<reference evidence="10" key="1">
    <citation type="journal article" date="2019" name="Nat. Commun.">
        <title>The genome of broomcorn millet.</title>
        <authorList>
            <person name="Zou C."/>
            <person name="Miki D."/>
            <person name="Li D."/>
            <person name="Tang Q."/>
            <person name="Xiao L."/>
            <person name="Rajput S."/>
            <person name="Deng P."/>
            <person name="Jia W."/>
            <person name="Huang R."/>
            <person name="Zhang M."/>
            <person name="Sun Y."/>
            <person name="Hu J."/>
            <person name="Fu X."/>
            <person name="Schnable P.S."/>
            <person name="Li F."/>
            <person name="Zhang H."/>
            <person name="Feng B."/>
            <person name="Zhu X."/>
            <person name="Liu R."/>
            <person name="Schnable J.C."/>
            <person name="Zhu J.-K."/>
            <person name="Zhang H."/>
        </authorList>
    </citation>
    <scope>NUCLEOTIDE SEQUENCE [LARGE SCALE GENOMIC DNA]</scope>
</reference>
<comment type="function">
    <text evidence="1">Putative transcription factor.</text>
</comment>
<keyword evidence="5" id="KW-0804">Transcription</keyword>
<evidence type="ECO:0000256" key="1">
    <source>
        <dbReference type="ARBA" id="ARBA00004049"/>
    </source>
</evidence>
<evidence type="ECO:0000256" key="2">
    <source>
        <dbReference type="ARBA" id="ARBA00023015"/>
    </source>
</evidence>
<keyword evidence="4" id="KW-0238">DNA-binding</keyword>
<feature type="region of interest" description="Disordered" evidence="7">
    <location>
        <begin position="225"/>
        <end position="283"/>
    </location>
</feature>
<keyword evidence="3" id="KW-0175">Coiled coil</keyword>
<evidence type="ECO:0000256" key="4">
    <source>
        <dbReference type="ARBA" id="ARBA00023125"/>
    </source>
</evidence>
<proteinExistence type="predicted"/>
<dbReference type="Proteomes" id="UP000275267">
    <property type="component" value="Unassembled WGS sequence"/>
</dbReference>
<dbReference type="GO" id="GO:0003677">
    <property type="term" value="F:DNA binding"/>
    <property type="evidence" value="ECO:0007669"/>
    <property type="project" value="UniProtKB-KW"/>
</dbReference>
<dbReference type="AlphaFoldDB" id="A0A3L6T1V2"/>
<dbReference type="PANTHER" id="PTHR46373:SF5">
    <property type="entry name" value="RWP-RK DOMAIN PROTEIN"/>
    <property type="match status" value="1"/>
</dbReference>
<dbReference type="PROSITE" id="PS51519">
    <property type="entry name" value="RWP_RK"/>
    <property type="match status" value="1"/>
</dbReference>
<dbReference type="STRING" id="4540.A0A3L6T1V2"/>
<dbReference type="EMBL" id="PQIB02000003">
    <property type="protein sequence ID" value="RLN30557.1"/>
    <property type="molecule type" value="Genomic_DNA"/>
</dbReference>
<evidence type="ECO:0000313" key="10">
    <source>
        <dbReference type="Proteomes" id="UP000275267"/>
    </source>
</evidence>
<organism evidence="9 10">
    <name type="scientific">Panicum miliaceum</name>
    <name type="common">Proso millet</name>
    <name type="synonym">Broomcorn millet</name>
    <dbReference type="NCBI Taxonomy" id="4540"/>
    <lineage>
        <taxon>Eukaryota</taxon>
        <taxon>Viridiplantae</taxon>
        <taxon>Streptophyta</taxon>
        <taxon>Embryophyta</taxon>
        <taxon>Tracheophyta</taxon>
        <taxon>Spermatophyta</taxon>
        <taxon>Magnoliopsida</taxon>
        <taxon>Liliopsida</taxon>
        <taxon>Poales</taxon>
        <taxon>Poaceae</taxon>
        <taxon>PACMAD clade</taxon>
        <taxon>Panicoideae</taxon>
        <taxon>Panicodae</taxon>
        <taxon>Paniceae</taxon>
        <taxon>Panicinae</taxon>
        <taxon>Panicum</taxon>
        <taxon>Panicum sect. Panicum</taxon>
    </lineage>
</organism>
<evidence type="ECO:0000256" key="5">
    <source>
        <dbReference type="ARBA" id="ARBA00023163"/>
    </source>
</evidence>
<accession>A0A3L6T1V2</accession>
<evidence type="ECO:0000256" key="7">
    <source>
        <dbReference type="SAM" id="MobiDB-lite"/>
    </source>
</evidence>
<evidence type="ECO:0000256" key="3">
    <source>
        <dbReference type="ARBA" id="ARBA00023054"/>
    </source>
</evidence>
<dbReference type="OrthoDB" id="6270329at2759"/>
<keyword evidence="2" id="KW-0805">Transcription regulation</keyword>
<name>A0A3L6T1V2_PANMI</name>
<comment type="caution">
    <text evidence="9">The sequence shown here is derived from an EMBL/GenBank/DDBJ whole genome shotgun (WGS) entry which is preliminary data.</text>
</comment>
<dbReference type="Pfam" id="PF02042">
    <property type="entry name" value="RWP-RK"/>
    <property type="match status" value="1"/>
</dbReference>
<dbReference type="PANTHER" id="PTHR46373">
    <property type="entry name" value="PROTEIN RKD4"/>
    <property type="match status" value="1"/>
</dbReference>
<dbReference type="InterPro" id="IPR044607">
    <property type="entry name" value="RKD-like"/>
</dbReference>
<feature type="compositionally biased region" description="Low complexity" evidence="7">
    <location>
        <begin position="260"/>
        <end position="271"/>
    </location>
</feature>
<sequence length="345" mass="36688">MADGHGEATDWEGPYDPLLVQDDYDDVMYLLDMPAAVLDPAPLALAAQDNLLEWPATLYNDSVGSRAPTHDAAVAGGRPVISSTQYVGAGTPATASTSAAAAHDENVFDCSGCHVLREVLHSNGLEATKLCVHGAAGLFYHATLEVYRINCEGLATALTHQSYIEGRDYVWVKHYLTDYAQQRAGGGYTVVHDSISAFHDALCVSMNYGGNAAGDDRREGMQMAVAAGNGGGGGGDQEQQELAGATDAAAAQHLIDRDVPAAAGPSEPSAGNKQDQREVPQVGRSALAIQRKRASNLQLGDLARYFHLPMTQAARHLGVCATVLKTTSRRFHVPRWPHRKVLTSS</sequence>
<evidence type="ECO:0000259" key="8">
    <source>
        <dbReference type="PROSITE" id="PS51519"/>
    </source>
</evidence>
<keyword evidence="6" id="KW-0539">Nucleus</keyword>
<dbReference type="GO" id="GO:0003700">
    <property type="term" value="F:DNA-binding transcription factor activity"/>
    <property type="evidence" value="ECO:0007669"/>
    <property type="project" value="InterPro"/>
</dbReference>
<dbReference type="InterPro" id="IPR003035">
    <property type="entry name" value="RWP-RK_dom"/>
</dbReference>